<organism evidence="5">
    <name type="scientific">Vibrio splendidus</name>
    <dbReference type="NCBI Taxonomy" id="29497"/>
    <lineage>
        <taxon>Bacteria</taxon>
        <taxon>Pseudomonadati</taxon>
        <taxon>Pseudomonadota</taxon>
        <taxon>Gammaproteobacteria</taxon>
        <taxon>Vibrionales</taxon>
        <taxon>Vibrionaceae</taxon>
        <taxon>Vibrio</taxon>
    </lineage>
</organism>
<dbReference type="InterPro" id="IPR033645">
    <property type="entry name" value="VirB9/CagX/TrbG_C"/>
</dbReference>
<protein>
    <recommendedName>
        <fullName evidence="6">Conjugal transfer protein</fullName>
    </recommendedName>
</protein>
<evidence type="ECO:0000256" key="3">
    <source>
        <dbReference type="SAM" id="MobiDB-lite"/>
    </source>
</evidence>
<sequence>MKLNLVHIGLLFAFSASTLAADGGVVAQVKESVTGSKQKETLPPLMLDAEQSKDIEAIELGRTDIPMQISSLNAQQESFDKSSATANTIIAPYNPTVTYKLAVGEVLGTTIILPDGEGIESYRLGDNIFWDFQPEGNNTDAELPRIGAVSTTMAGSDTSLTIIGKSGNVYTFYLRSYSWQAKVNPTLKIYINDERLQTKLESEKRRQLAKEKAEEDRKQQIENEKRRRKAENEKNDYLTEAKVTPEDYDFGYKIEGGNDDIAPYYVYDDGIFTYFRFDKKSDKNLNRALPVVYKVIDKSDSPTNSTVIGKRTLRVEGLNNNWTLRLGERYLCIKRIVPLETPASNMNTVITE</sequence>
<dbReference type="AlphaFoldDB" id="A0A0H3ZQB7"/>
<reference evidence="5" key="1">
    <citation type="journal article" date="2015" name="MBio">
        <title>Eco-Evolutionary Dynamics of Episomes among Ecologically Cohesive Bacterial Populations.</title>
        <authorList>
            <person name="Xue H."/>
            <person name="Cordero O.X."/>
            <person name="Camas F.M."/>
            <person name="Trimble W."/>
            <person name="Meyer F."/>
            <person name="Guglielmini J."/>
            <person name="Rocha E.P."/>
            <person name="Polz M.F."/>
        </authorList>
    </citation>
    <scope>NUCLEOTIDE SEQUENCE</scope>
    <source>
        <strain evidence="5">1F_145</strain>
    </source>
</reference>
<dbReference type="EMBL" id="KP795502">
    <property type="protein sequence ID" value="AKN36612.1"/>
    <property type="molecule type" value="Genomic_DNA"/>
</dbReference>
<comment type="similarity">
    <text evidence="1">Belongs to the TrbG/VirB9 family.</text>
</comment>
<dbReference type="Pfam" id="PF03524">
    <property type="entry name" value="CagX"/>
    <property type="match status" value="1"/>
</dbReference>
<dbReference type="InterPro" id="IPR010258">
    <property type="entry name" value="Conjugal_tfr_TrbG/VirB9/CagX"/>
</dbReference>
<dbReference type="Gene3D" id="2.60.40.2500">
    <property type="match status" value="1"/>
</dbReference>
<evidence type="ECO:0000256" key="2">
    <source>
        <dbReference type="ARBA" id="ARBA00022729"/>
    </source>
</evidence>
<evidence type="ECO:0000313" key="5">
    <source>
        <dbReference type="EMBL" id="AKN36612.1"/>
    </source>
</evidence>
<feature type="region of interest" description="Disordered" evidence="3">
    <location>
        <begin position="207"/>
        <end position="237"/>
    </location>
</feature>
<feature type="chain" id="PRO_5005204582" description="Conjugal transfer protein" evidence="4">
    <location>
        <begin position="21"/>
        <end position="352"/>
    </location>
</feature>
<dbReference type="InterPro" id="IPR038161">
    <property type="entry name" value="VirB9/CagX/TrbG_C_sf"/>
</dbReference>
<keyword evidence="2 4" id="KW-0732">Signal</keyword>
<proteinExistence type="inferred from homology"/>
<feature type="signal peptide" evidence="4">
    <location>
        <begin position="1"/>
        <end position="20"/>
    </location>
</feature>
<evidence type="ECO:0008006" key="6">
    <source>
        <dbReference type="Google" id="ProtNLM"/>
    </source>
</evidence>
<dbReference type="CDD" id="cd06911">
    <property type="entry name" value="VirB9_CagX_TrbG"/>
    <property type="match status" value="1"/>
</dbReference>
<accession>A0A0H3ZQB7</accession>
<evidence type="ECO:0000256" key="1">
    <source>
        <dbReference type="ARBA" id="ARBA00006135"/>
    </source>
</evidence>
<evidence type="ECO:0000256" key="4">
    <source>
        <dbReference type="SAM" id="SignalP"/>
    </source>
</evidence>
<name>A0A0H3ZQB7_VIBSP</name>